<feature type="signal peptide" evidence="2">
    <location>
        <begin position="1"/>
        <end position="17"/>
    </location>
</feature>
<dbReference type="CDD" id="cd08023">
    <property type="entry name" value="GH16_laminarinase_like"/>
    <property type="match status" value="1"/>
</dbReference>
<dbReference type="Gene3D" id="2.60.120.200">
    <property type="match status" value="1"/>
</dbReference>
<comment type="caution">
    <text evidence="4">The sequence shown here is derived from an EMBL/GenBank/DDBJ whole genome shotgun (WGS) entry which is preliminary data.</text>
</comment>
<dbReference type="AlphaFoldDB" id="A0A2V1INK7"/>
<gene>
    <name evidence="4" type="ORF">C5O23_09700</name>
</gene>
<organism evidence="4 5">
    <name type="scientific">Duncaniella muris</name>
    <dbReference type="NCBI Taxonomy" id="2094150"/>
    <lineage>
        <taxon>Bacteria</taxon>
        <taxon>Pseudomonadati</taxon>
        <taxon>Bacteroidota</taxon>
        <taxon>Bacteroidia</taxon>
        <taxon>Bacteroidales</taxon>
        <taxon>Muribaculaceae</taxon>
        <taxon>Duncaniella</taxon>
    </lineage>
</organism>
<dbReference type="RefSeq" id="WP_107032748.1">
    <property type="nucleotide sequence ID" value="NZ_PUEC01000021.1"/>
</dbReference>
<dbReference type="Pfam" id="PF00722">
    <property type="entry name" value="Glyco_hydro_16"/>
    <property type="match status" value="1"/>
</dbReference>
<evidence type="ECO:0000256" key="2">
    <source>
        <dbReference type="SAM" id="SignalP"/>
    </source>
</evidence>
<dbReference type="PROSITE" id="PS51762">
    <property type="entry name" value="GH16_2"/>
    <property type="match status" value="1"/>
</dbReference>
<sequence>MVFFNIKHLFISAFAVATLIGCGDSEDEPTPTPPVVEPVDDVVFFDDFDSFNSAYWSKETHEAGWTNQELQSYSTSQVKVGKDEGKTVLILTAKRTGNKVVSGRVNTKNKKYFKYGKVEASIKLPETANGLWPAFWMMGNNKQEWPACGEIDIMEMGDAQGIANGTSTTRVNTALHYGPDVAAHEQQYFAGDTGSNLQDGKYHTYTLTWNENKIDVSVDDVKFHSFDITGNPYFQNDFYILFNLAVGGSFTGIYDIEGITALKDGQTASMYIDWIKVTKIN</sequence>
<feature type="chain" id="PRO_5016084942" evidence="2">
    <location>
        <begin position="18"/>
        <end position="281"/>
    </location>
</feature>
<accession>A0A2V1INK7</accession>
<comment type="similarity">
    <text evidence="1">Belongs to the glycosyl hydrolase 16 family.</text>
</comment>
<dbReference type="PANTHER" id="PTHR10963:SF55">
    <property type="entry name" value="GLYCOSIDE HYDROLASE FAMILY 16 PROTEIN"/>
    <property type="match status" value="1"/>
</dbReference>
<evidence type="ECO:0000313" key="4">
    <source>
        <dbReference type="EMBL" id="PWB01458.1"/>
    </source>
</evidence>
<evidence type="ECO:0000259" key="3">
    <source>
        <dbReference type="PROSITE" id="PS51762"/>
    </source>
</evidence>
<dbReference type="EMBL" id="PUEC01000021">
    <property type="protein sequence ID" value="PWB01458.1"/>
    <property type="molecule type" value="Genomic_DNA"/>
</dbReference>
<dbReference type="SUPFAM" id="SSF49899">
    <property type="entry name" value="Concanavalin A-like lectins/glucanases"/>
    <property type="match status" value="1"/>
</dbReference>
<evidence type="ECO:0000313" key="5">
    <source>
        <dbReference type="Proteomes" id="UP000244905"/>
    </source>
</evidence>
<proteinExistence type="inferred from homology"/>
<dbReference type="InterPro" id="IPR000757">
    <property type="entry name" value="Beta-glucanase-like"/>
</dbReference>
<dbReference type="PANTHER" id="PTHR10963">
    <property type="entry name" value="GLYCOSYL HYDROLASE-RELATED"/>
    <property type="match status" value="1"/>
</dbReference>
<feature type="domain" description="GH16" evidence="3">
    <location>
        <begin position="23"/>
        <end position="281"/>
    </location>
</feature>
<keyword evidence="5" id="KW-1185">Reference proteome</keyword>
<evidence type="ECO:0000256" key="1">
    <source>
        <dbReference type="ARBA" id="ARBA00006865"/>
    </source>
</evidence>
<protein>
    <submittedName>
        <fullName evidence="4">Glycoside hydrolase family 16 protein</fullName>
    </submittedName>
</protein>
<dbReference type="PROSITE" id="PS51257">
    <property type="entry name" value="PROKAR_LIPOPROTEIN"/>
    <property type="match status" value="1"/>
</dbReference>
<dbReference type="InterPro" id="IPR050546">
    <property type="entry name" value="Glycosyl_Hydrlase_16"/>
</dbReference>
<dbReference type="GO" id="GO:0005975">
    <property type="term" value="P:carbohydrate metabolic process"/>
    <property type="evidence" value="ECO:0007669"/>
    <property type="project" value="InterPro"/>
</dbReference>
<name>A0A2V1INK7_9BACT</name>
<reference evidence="5" key="1">
    <citation type="submission" date="2018-02" db="EMBL/GenBank/DDBJ databases">
        <authorList>
            <person name="Clavel T."/>
            <person name="Strowig T."/>
        </authorList>
    </citation>
    <scope>NUCLEOTIDE SEQUENCE [LARGE SCALE GENOMIC DNA]</scope>
    <source>
        <strain evidence="5">DSM 103720</strain>
    </source>
</reference>
<dbReference type="GO" id="GO:0004553">
    <property type="term" value="F:hydrolase activity, hydrolyzing O-glycosyl compounds"/>
    <property type="evidence" value="ECO:0007669"/>
    <property type="project" value="InterPro"/>
</dbReference>
<dbReference type="GeneID" id="82526613"/>
<keyword evidence="4" id="KW-0378">Hydrolase</keyword>
<dbReference type="InterPro" id="IPR013320">
    <property type="entry name" value="ConA-like_dom_sf"/>
</dbReference>
<keyword evidence="2" id="KW-0732">Signal</keyword>
<dbReference type="Proteomes" id="UP000244905">
    <property type="component" value="Unassembled WGS sequence"/>
</dbReference>